<dbReference type="InterPro" id="IPR016160">
    <property type="entry name" value="Ald_DH_CS_CYS"/>
</dbReference>
<comment type="subunit">
    <text evidence="3">Homodimer.</text>
</comment>
<evidence type="ECO:0000313" key="20">
    <source>
        <dbReference type="Proteomes" id="UP000233040"/>
    </source>
</evidence>
<feature type="coiled-coil region" evidence="17">
    <location>
        <begin position="23"/>
        <end position="50"/>
    </location>
</feature>
<protein>
    <recommendedName>
        <fullName evidence="10">Aldehyde dehydrogenase, dimeric NADP-preferring</fullName>
        <ecNumber evidence="9">1.2.1.5</ecNumber>
    </recommendedName>
    <alternativeName>
        <fullName evidence="11">Aldehyde dehydrogenase family 3 member A1</fullName>
    </alternativeName>
</protein>
<name>A0A2K5QG53_CEBIM</name>
<dbReference type="PROSITE" id="PS00070">
    <property type="entry name" value="ALDEHYDE_DEHYDR_CYS"/>
    <property type="match status" value="1"/>
</dbReference>
<dbReference type="Proteomes" id="UP000233040">
    <property type="component" value="Unassembled WGS sequence"/>
</dbReference>
<evidence type="ECO:0000256" key="8">
    <source>
        <dbReference type="ARBA" id="ARBA00023098"/>
    </source>
</evidence>
<dbReference type="PROSITE" id="PS00687">
    <property type="entry name" value="ALDEHYDE_DEHYDR_GLU"/>
    <property type="match status" value="1"/>
</dbReference>
<evidence type="ECO:0000256" key="11">
    <source>
        <dbReference type="ARBA" id="ARBA00041267"/>
    </source>
</evidence>
<dbReference type="InterPro" id="IPR016161">
    <property type="entry name" value="Ald_DH/histidinol_DH"/>
</dbReference>
<dbReference type="FunFam" id="3.40.309.10:FF:000034">
    <property type="entry name" value="Aldehyde dehydrogenase, dimeric NADP-preferring"/>
    <property type="match status" value="1"/>
</dbReference>
<comment type="similarity">
    <text evidence="2 16">Belongs to the aldehyde dehydrogenase family.</text>
</comment>
<comment type="catalytic activity">
    <reaction evidence="13">
        <text>octanal + NAD(+) + H2O = octanoate + NADH + 2 H(+)</text>
        <dbReference type="Rhea" id="RHEA:44100"/>
        <dbReference type="ChEBI" id="CHEBI:15377"/>
        <dbReference type="ChEBI" id="CHEBI:15378"/>
        <dbReference type="ChEBI" id="CHEBI:17935"/>
        <dbReference type="ChEBI" id="CHEBI:25646"/>
        <dbReference type="ChEBI" id="CHEBI:57540"/>
        <dbReference type="ChEBI" id="CHEBI:57945"/>
    </reaction>
</comment>
<dbReference type="Gene3D" id="3.40.309.10">
    <property type="entry name" value="Aldehyde Dehydrogenase, Chain A, domain 2"/>
    <property type="match status" value="2"/>
</dbReference>
<dbReference type="AlphaFoldDB" id="A0A2K5QG53"/>
<organism evidence="19 20">
    <name type="scientific">Cebus imitator</name>
    <name type="common">Panamanian white-faced capuchin</name>
    <name type="synonym">Cebus capucinus imitator</name>
    <dbReference type="NCBI Taxonomy" id="2715852"/>
    <lineage>
        <taxon>Eukaryota</taxon>
        <taxon>Metazoa</taxon>
        <taxon>Chordata</taxon>
        <taxon>Craniata</taxon>
        <taxon>Vertebrata</taxon>
        <taxon>Euteleostomi</taxon>
        <taxon>Mammalia</taxon>
        <taxon>Eutheria</taxon>
        <taxon>Euarchontoglires</taxon>
        <taxon>Primates</taxon>
        <taxon>Haplorrhini</taxon>
        <taxon>Platyrrhini</taxon>
        <taxon>Cebidae</taxon>
        <taxon>Cebinae</taxon>
        <taxon>Cebus</taxon>
    </lineage>
</organism>
<dbReference type="EC" id="1.2.1.5" evidence="9"/>
<reference evidence="19" key="1">
    <citation type="submission" date="2025-08" db="UniProtKB">
        <authorList>
            <consortium name="Ensembl"/>
        </authorList>
    </citation>
    <scope>IDENTIFICATION</scope>
</reference>
<evidence type="ECO:0000256" key="5">
    <source>
        <dbReference type="ARBA" id="ARBA00022857"/>
    </source>
</evidence>
<evidence type="ECO:0000256" key="2">
    <source>
        <dbReference type="ARBA" id="ARBA00009986"/>
    </source>
</evidence>
<feature type="domain" description="Aldehyde dehydrogenase" evidence="18">
    <location>
        <begin position="3"/>
        <end position="270"/>
    </location>
</feature>
<dbReference type="InterPro" id="IPR012394">
    <property type="entry name" value="Aldehyde_DH_NAD(P)"/>
</dbReference>
<accession>A0A2K5QG53</accession>
<comment type="catalytic activity">
    <reaction evidence="14">
        <text>an aldehyde + NAD(+) + H2O = a carboxylate + NADH + 2 H(+)</text>
        <dbReference type="Rhea" id="RHEA:16185"/>
        <dbReference type="ChEBI" id="CHEBI:15377"/>
        <dbReference type="ChEBI" id="CHEBI:15378"/>
        <dbReference type="ChEBI" id="CHEBI:17478"/>
        <dbReference type="ChEBI" id="CHEBI:29067"/>
        <dbReference type="ChEBI" id="CHEBI:57540"/>
        <dbReference type="ChEBI" id="CHEBI:57945"/>
        <dbReference type="EC" id="1.2.1.5"/>
    </reaction>
</comment>
<evidence type="ECO:0000259" key="18">
    <source>
        <dbReference type="Pfam" id="PF00171"/>
    </source>
</evidence>
<dbReference type="GO" id="GO:0006629">
    <property type="term" value="P:lipid metabolic process"/>
    <property type="evidence" value="ECO:0007669"/>
    <property type="project" value="UniProtKB-KW"/>
</dbReference>
<dbReference type="GO" id="GO:0006081">
    <property type="term" value="P:aldehyde metabolic process"/>
    <property type="evidence" value="ECO:0007669"/>
    <property type="project" value="InterPro"/>
</dbReference>
<dbReference type="InterPro" id="IPR016162">
    <property type="entry name" value="Ald_DH_N"/>
</dbReference>
<dbReference type="FunFam" id="3.40.605.10:FF:000027">
    <property type="entry name" value="Aldehyde dehydrogenase, dimeric NADP-preferring"/>
    <property type="match status" value="1"/>
</dbReference>
<evidence type="ECO:0000256" key="4">
    <source>
        <dbReference type="ARBA" id="ARBA00022490"/>
    </source>
</evidence>
<keyword evidence="20" id="KW-1185">Reference proteome</keyword>
<dbReference type="PANTHER" id="PTHR43570:SF15">
    <property type="entry name" value="ALDEHYDE DEHYDROGENASE, DIMERIC NADP-PREFERRING"/>
    <property type="match status" value="1"/>
</dbReference>
<reference evidence="19" key="2">
    <citation type="submission" date="2025-09" db="UniProtKB">
        <authorList>
            <consortium name="Ensembl"/>
        </authorList>
    </citation>
    <scope>IDENTIFICATION</scope>
</reference>
<evidence type="ECO:0000313" key="19">
    <source>
        <dbReference type="Ensembl" id="ENSCCAP00000014876.1"/>
    </source>
</evidence>
<dbReference type="InterPro" id="IPR029510">
    <property type="entry name" value="Ald_DH_CS_GLU"/>
</dbReference>
<comment type="function">
    <text evidence="12">ALDHs play a major role in the detoxification of alcohol-derived acetaldehyde. They are involved in the metabolism of corticosteroids, biogenic amines, neurotransmitters, and lipid peroxidation. Oxidizes medium and long chain aldehydes into non-toxic fatty acids. Preferentially oxidizes aromatic aldehyde substrates. Comprises about 50 percent of corneal epithelial soluble proteins. May play a role in preventing corneal damage caused by ultraviolet light.</text>
</comment>
<dbReference type="PANTHER" id="PTHR43570">
    <property type="entry name" value="ALDEHYDE DEHYDROGENASE"/>
    <property type="match status" value="1"/>
</dbReference>
<keyword evidence="7" id="KW-0520">NAD</keyword>
<evidence type="ECO:0000256" key="12">
    <source>
        <dbReference type="ARBA" id="ARBA00045468"/>
    </source>
</evidence>
<dbReference type="FunFam" id="3.40.605.10:FF:000004">
    <property type="entry name" value="Aldehyde dehydrogenase"/>
    <property type="match status" value="1"/>
</dbReference>
<feature type="active site" evidence="15">
    <location>
        <position position="210"/>
    </location>
</feature>
<evidence type="ECO:0000256" key="13">
    <source>
        <dbReference type="ARBA" id="ARBA00048806"/>
    </source>
</evidence>
<evidence type="ECO:0000256" key="7">
    <source>
        <dbReference type="ARBA" id="ARBA00023027"/>
    </source>
</evidence>
<keyword evidence="5" id="KW-0521">NADP</keyword>
<dbReference type="InterPro" id="IPR016163">
    <property type="entry name" value="Ald_DH_C"/>
</dbReference>
<gene>
    <name evidence="19" type="primary">ALDH3A1</name>
</gene>
<comment type="subcellular location">
    <subcellularLocation>
        <location evidence="1">Cytoplasm</location>
    </subcellularLocation>
</comment>
<dbReference type="GeneTree" id="ENSGT00940000162101"/>
<keyword evidence="8" id="KW-0443">Lipid metabolism</keyword>
<evidence type="ECO:0000256" key="17">
    <source>
        <dbReference type="SAM" id="Coils"/>
    </source>
</evidence>
<evidence type="ECO:0000256" key="10">
    <source>
        <dbReference type="ARBA" id="ARBA00040587"/>
    </source>
</evidence>
<evidence type="ECO:0000256" key="6">
    <source>
        <dbReference type="ARBA" id="ARBA00023002"/>
    </source>
</evidence>
<dbReference type="GO" id="GO:0004028">
    <property type="term" value="F:3-chloroallyl aldehyde dehydrogenase activity"/>
    <property type="evidence" value="ECO:0007669"/>
    <property type="project" value="TreeGrafter"/>
</dbReference>
<keyword evidence="4" id="KW-0963">Cytoplasm</keyword>
<dbReference type="Gene3D" id="3.40.605.10">
    <property type="entry name" value="Aldehyde Dehydrogenase, Chain A, domain 1"/>
    <property type="match status" value="2"/>
</dbReference>
<evidence type="ECO:0000256" key="3">
    <source>
        <dbReference type="ARBA" id="ARBA00011738"/>
    </source>
</evidence>
<evidence type="ECO:0000256" key="15">
    <source>
        <dbReference type="PROSITE-ProRule" id="PRU10007"/>
    </source>
</evidence>
<dbReference type="FunFam" id="3.40.309.10:FF:000035">
    <property type="entry name" value="Aldehyde dehydrogenase, dimeric NADP-preferring"/>
    <property type="match status" value="1"/>
</dbReference>
<evidence type="ECO:0000256" key="16">
    <source>
        <dbReference type="RuleBase" id="RU003345"/>
    </source>
</evidence>
<dbReference type="GO" id="GO:0005737">
    <property type="term" value="C:cytoplasm"/>
    <property type="evidence" value="ECO:0007669"/>
    <property type="project" value="UniProtKB-SubCell"/>
</dbReference>
<proteinExistence type="inferred from homology"/>
<keyword evidence="17" id="KW-0175">Coiled coil</keyword>
<dbReference type="Ensembl" id="ENSCCAT00000032318.1">
    <property type="protein sequence ID" value="ENSCCAP00000014876.1"/>
    <property type="gene ID" value="ENSCCAG00000025211.1"/>
</dbReference>
<keyword evidence="6 16" id="KW-0560">Oxidoreductase</keyword>
<evidence type="ECO:0000256" key="1">
    <source>
        <dbReference type="ARBA" id="ARBA00004496"/>
    </source>
</evidence>
<evidence type="ECO:0000256" key="9">
    <source>
        <dbReference type="ARBA" id="ARBA00038982"/>
    </source>
</evidence>
<dbReference type="SUPFAM" id="SSF53720">
    <property type="entry name" value="ALDH-like"/>
    <property type="match status" value="1"/>
</dbReference>
<sequence length="389" mass="43462">MSQISETVRRARAAFNSGRTRPLQFRIQQLEALRRMIQEREQELAGALAADLHKNEWTAYYEEVVYVLEEIDYMIQKLPEWASDKPVEKTPQTQQDELYIHSEPLGVVLVIGTWNYPFNLTIQPMVGAIAAGNAVVLKPSELSENMASLLATIIPQYLDKDLYPVINGGVPETTELLKERFDHILYTGSTGVGKIVMTAAAKHLTPVTLELGGKSPCYVDKNCDLDVACRRIAWGKYMNSGQTCVAPDYILCDPSIQNQIVEKLKKSLKEIFGPVMPIVCVRSLEDAIQFINQREKPLALYVFSSNDKVIKKMIAETSSGGVTANDVIVHITLHSLPFGGVGNSGMGSYHGKKSFETFSHRRSCLVRSLMNDESLKVRYPPSPAKMTRH</sequence>
<evidence type="ECO:0000256" key="14">
    <source>
        <dbReference type="ARBA" id="ARBA00049219"/>
    </source>
</evidence>
<dbReference type="GO" id="GO:0004029">
    <property type="term" value="F:aldehyde dehydrogenase (NAD+) activity"/>
    <property type="evidence" value="ECO:0007669"/>
    <property type="project" value="TreeGrafter"/>
</dbReference>
<dbReference type="InterPro" id="IPR015590">
    <property type="entry name" value="Aldehyde_DH_dom"/>
</dbReference>
<dbReference type="Pfam" id="PF00171">
    <property type="entry name" value="Aldedh"/>
    <property type="match status" value="1"/>
</dbReference>